<dbReference type="Proteomes" id="UP001218412">
    <property type="component" value="Chromosome"/>
</dbReference>
<keyword evidence="1" id="KW-0805">Transcription regulation</keyword>
<evidence type="ECO:0000256" key="3">
    <source>
        <dbReference type="ARBA" id="ARBA00023163"/>
    </source>
</evidence>
<dbReference type="InterPro" id="IPR029016">
    <property type="entry name" value="GAF-like_dom_sf"/>
</dbReference>
<organism evidence="6 7">
    <name type="scientific">Paracoccus stylophorae</name>
    <dbReference type="NCBI Taxonomy" id="659350"/>
    <lineage>
        <taxon>Bacteria</taxon>
        <taxon>Pseudomonadati</taxon>
        <taxon>Pseudomonadota</taxon>
        <taxon>Alphaproteobacteria</taxon>
        <taxon>Rhodobacterales</taxon>
        <taxon>Paracoccaceae</taxon>
        <taxon>Paracoccus</taxon>
    </lineage>
</organism>
<evidence type="ECO:0000313" key="7">
    <source>
        <dbReference type="Proteomes" id="UP001218412"/>
    </source>
</evidence>
<keyword evidence="7" id="KW-1185">Reference proteome</keyword>
<accession>A0ABY7SUH9</accession>
<dbReference type="Gene3D" id="1.10.10.10">
    <property type="entry name" value="Winged helix-like DNA-binding domain superfamily/Winged helix DNA-binding domain"/>
    <property type="match status" value="1"/>
</dbReference>
<keyword evidence="2" id="KW-0238">DNA-binding</keyword>
<dbReference type="PROSITE" id="PS51078">
    <property type="entry name" value="ICLR_ED"/>
    <property type="match status" value="1"/>
</dbReference>
<feature type="domain" description="HTH iclR-type" evidence="4">
    <location>
        <begin position="16"/>
        <end position="78"/>
    </location>
</feature>
<dbReference type="InterPro" id="IPR005471">
    <property type="entry name" value="Tscrpt_reg_IclR_N"/>
</dbReference>
<dbReference type="EMBL" id="CP067134">
    <property type="protein sequence ID" value="WCR10489.1"/>
    <property type="molecule type" value="Genomic_DNA"/>
</dbReference>
<evidence type="ECO:0000313" key="6">
    <source>
        <dbReference type="EMBL" id="WCR10489.1"/>
    </source>
</evidence>
<dbReference type="InterPro" id="IPR014757">
    <property type="entry name" value="Tscrpt_reg_IclR_C"/>
</dbReference>
<keyword evidence="3" id="KW-0804">Transcription</keyword>
<evidence type="ECO:0000259" key="4">
    <source>
        <dbReference type="PROSITE" id="PS51077"/>
    </source>
</evidence>
<dbReference type="InterPro" id="IPR036390">
    <property type="entry name" value="WH_DNA-bd_sf"/>
</dbReference>
<dbReference type="InterPro" id="IPR036388">
    <property type="entry name" value="WH-like_DNA-bd_sf"/>
</dbReference>
<evidence type="ECO:0000256" key="1">
    <source>
        <dbReference type="ARBA" id="ARBA00023015"/>
    </source>
</evidence>
<dbReference type="PANTHER" id="PTHR30136:SF34">
    <property type="entry name" value="TRANSCRIPTIONAL REGULATOR"/>
    <property type="match status" value="1"/>
</dbReference>
<sequence length="266" mass="28311">MLESKTVPDDAAIYGVPPVARAFALLRHIAAGNRCRNISSVAKATGINRTTLIRLLATLEQEGMIEAIADEGGYRLGTGLVTLAQNALHDRSIAQVAPRFLADLVAELKLSAHLGILEGREIVYLARCTPNSHLVSNVKEGTRLPAHATTIGRILLADLPRDELAARYEGVRMDAYSDKTRTSLPDLELQLAQDRALGIAWSAANFEPEIGSAAVLVRDNMGQAAGAINVTGHVSAFTPGSPRLSEIEQGLKKAALGMSRALGYTA</sequence>
<reference evidence="6 7" key="1">
    <citation type="submission" date="2021-01" db="EMBL/GenBank/DDBJ databases">
        <title>Biogeographic distribution of Paracoccus.</title>
        <authorList>
            <person name="Hollensteiner J."/>
            <person name="Leineberger J."/>
            <person name="Brinkhoff T."/>
            <person name="Daniel R."/>
        </authorList>
    </citation>
    <scope>NUCLEOTIDE SEQUENCE [LARGE SCALE GENOMIC DNA]</scope>
    <source>
        <strain evidence="6 7">LMG25392</strain>
    </source>
</reference>
<gene>
    <name evidence="6" type="ORF">JHW45_15745</name>
</gene>
<dbReference type="Pfam" id="PF01614">
    <property type="entry name" value="IclR_C"/>
    <property type="match status" value="1"/>
</dbReference>
<name>A0ABY7SUH9_9RHOB</name>
<evidence type="ECO:0000256" key="2">
    <source>
        <dbReference type="ARBA" id="ARBA00023125"/>
    </source>
</evidence>
<feature type="domain" description="IclR-ED" evidence="5">
    <location>
        <begin position="79"/>
        <end position="264"/>
    </location>
</feature>
<dbReference type="PANTHER" id="PTHR30136">
    <property type="entry name" value="HELIX-TURN-HELIX TRANSCRIPTIONAL REGULATOR, ICLR FAMILY"/>
    <property type="match status" value="1"/>
</dbReference>
<dbReference type="RefSeq" id="WP_272858544.1">
    <property type="nucleotide sequence ID" value="NZ_CP067134.1"/>
</dbReference>
<evidence type="ECO:0000259" key="5">
    <source>
        <dbReference type="PROSITE" id="PS51078"/>
    </source>
</evidence>
<protein>
    <submittedName>
        <fullName evidence="6">IclR family transcriptional regulator</fullName>
    </submittedName>
</protein>
<dbReference type="SMART" id="SM00346">
    <property type="entry name" value="HTH_ICLR"/>
    <property type="match status" value="1"/>
</dbReference>
<proteinExistence type="predicted"/>
<dbReference type="InterPro" id="IPR050707">
    <property type="entry name" value="HTH_MetabolicPath_Reg"/>
</dbReference>
<dbReference type="Pfam" id="PF09339">
    <property type="entry name" value="HTH_IclR"/>
    <property type="match status" value="1"/>
</dbReference>
<dbReference type="Gene3D" id="3.30.450.40">
    <property type="match status" value="1"/>
</dbReference>
<dbReference type="SUPFAM" id="SSF55781">
    <property type="entry name" value="GAF domain-like"/>
    <property type="match status" value="1"/>
</dbReference>
<dbReference type="SUPFAM" id="SSF46785">
    <property type="entry name" value="Winged helix' DNA-binding domain"/>
    <property type="match status" value="1"/>
</dbReference>
<dbReference type="PROSITE" id="PS51077">
    <property type="entry name" value="HTH_ICLR"/>
    <property type="match status" value="1"/>
</dbReference>